<accession>A0A081PKG8</accession>
<dbReference type="EMBL" id="JNFF01000019">
    <property type="protein sequence ID" value="KEQ31191.1"/>
    <property type="molecule type" value="Genomic_DNA"/>
</dbReference>
<protein>
    <submittedName>
        <fullName evidence="2">Uncharacterized protein</fullName>
    </submittedName>
</protein>
<keyword evidence="3" id="KW-1185">Reference proteome</keyword>
<dbReference type="AlphaFoldDB" id="A0A081PKG8"/>
<comment type="caution">
    <text evidence="2">The sequence shown here is derived from an EMBL/GenBank/DDBJ whole genome shotgun (WGS) entry which is preliminary data.</text>
</comment>
<gene>
    <name evidence="2" type="ORF">N180_02785</name>
</gene>
<evidence type="ECO:0000313" key="2">
    <source>
        <dbReference type="EMBL" id="KEQ31191.1"/>
    </source>
</evidence>
<feature type="region of interest" description="Disordered" evidence="1">
    <location>
        <begin position="1"/>
        <end position="31"/>
    </location>
</feature>
<evidence type="ECO:0000313" key="3">
    <source>
        <dbReference type="Proteomes" id="UP000028007"/>
    </source>
</evidence>
<dbReference type="Proteomes" id="UP000028007">
    <property type="component" value="Unassembled WGS sequence"/>
</dbReference>
<sequence length="205" mass="21804">MGLFNSSRSDVAGRPMFPSPQHLQDFPGGGTLDKDQFPEGTILRTATIVSFDEATSIFKVLKTATIVEAAAADAVAYKIAKTVNDNDQPHLILKTDVLAKTVGGPSYAVATIDQTNSAFDTITFGTSLGAMAVGDVLFHSAASGADKGALKVIPNGVLRNDIVVEKNTFGPIIRVGAVYNRRLPFKAPQAVKDALKGFIYFSEQR</sequence>
<dbReference type="RefSeq" id="WP_051759589.1">
    <property type="nucleotide sequence ID" value="NZ_JNFF01000019.1"/>
</dbReference>
<evidence type="ECO:0000256" key="1">
    <source>
        <dbReference type="SAM" id="MobiDB-lite"/>
    </source>
</evidence>
<reference evidence="2 3" key="1">
    <citation type="journal article" date="1992" name="Int. J. Syst. Bacteriol.">
        <title>Sphingobacterium antarcticus sp. nov. a Psychrotrophic Bacterium from the Soils of Schirmacher Oasis, Antarctica.</title>
        <authorList>
            <person name="Shivaji S."/>
            <person name="Ray M.K."/>
            <person name="Rao N.S."/>
            <person name="Saiserr L."/>
            <person name="Jagannadham M.V."/>
            <person name="Kumar G.S."/>
            <person name="Reddy G."/>
            <person name="Bhargava P.M."/>
        </authorList>
    </citation>
    <scope>NUCLEOTIDE SEQUENCE [LARGE SCALE GENOMIC DNA]</scope>
    <source>
        <strain evidence="2 3">4BY</strain>
    </source>
</reference>
<name>A0A081PKG8_9SPHI</name>
<organism evidence="2 3">
    <name type="scientific">Pedobacter antarcticus 4BY</name>
    <dbReference type="NCBI Taxonomy" id="1358423"/>
    <lineage>
        <taxon>Bacteria</taxon>
        <taxon>Pseudomonadati</taxon>
        <taxon>Bacteroidota</taxon>
        <taxon>Sphingobacteriia</taxon>
        <taxon>Sphingobacteriales</taxon>
        <taxon>Sphingobacteriaceae</taxon>
        <taxon>Pedobacter</taxon>
    </lineage>
</organism>
<proteinExistence type="predicted"/>